<dbReference type="Gene3D" id="1.20.1070.10">
    <property type="entry name" value="Rhodopsin 7-helix transmembrane proteins"/>
    <property type="match status" value="1"/>
</dbReference>
<dbReference type="PRINTS" id="PR00237">
    <property type="entry name" value="GPCRRHODOPSN"/>
</dbReference>
<protein>
    <recommendedName>
        <fullName evidence="6">G-protein coupled receptors family 1 profile domain-containing protein</fullName>
    </recommendedName>
</protein>
<reference evidence="7" key="1">
    <citation type="journal article" date="2019" name="bioRxiv">
        <title>The Genome of the Zebra Mussel, Dreissena polymorpha: A Resource for Invasive Species Research.</title>
        <authorList>
            <person name="McCartney M.A."/>
            <person name="Auch B."/>
            <person name="Kono T."/>
            <person name="Mallez S."/>
            <person name="Zhang Y."/>
            <person name="Obille A."/>
            <person name="Becker A."/>
            <person name="Abrahante J.E."/>
            <person name="Garbe J."/>
            <person name="Badalamenti J.P."/>
            <person name="Herman A."/>
            <person name="Mangelson H."/>
            <person name="Liachko I."/>
            <person name="Sullivan S."/>
            <person name="Sone E.D."/>
            <person name="Koren S."/>
            <person name="Silverstein K.A.T."/>
            <person name="Beckman K.B."/>
            <person name="Gohl D.M."/>
        </authorList>
    </citation>
    <scope>NUCLEOTIDE SEQUENCE</scope>
    <source>
        <strain evidence="7">Duluth1</strain>
        <tissue evidence="7">Whole animal</tissue>
    </source>
</reference>
<comment type="caution">
    <text evidence="7">The sequence shown here is derived from an EMBL/GenBank/DDBJ whole genome shotgun (WGS) entry which is preliminary data.</text>
</comment>
<feature type="transmembrane region" description="Helical" evidence="5">
    <location>
        <begin position="159"/>
        <end position="181"/>
    </location>
</feature>
<evidence type="ECO:0000256" key="4">
    <source>
        <dbReference type="ARBA" id="ARBA00023136"/>
    </source>
</evidence>
<organism evidence="7 8">
    <name type="scientific">Dreissena polymorpha</name>
    <name type="common">Zebra mussel</name>
    <name type="synonym">Mytilus polymorpha</name>
    <dbReference type="NCBI Taxonomy" id="45954"/>
    <lineage>
        <taxon>Eukaryota</taxon>
        <taxon>Metazoa</taxon>
        <taxon>Spiralia</taxon>
        <taxon>Lophotrochozoa</taxon>
        <taxon>Mollusca</taxon>
        <taxon>Bivalvia</taxon>
        <taxon>Autobranchia</taxon>
        <taxon>Heteroconchia</taxon>
        <taxon>Euheterodonta</taxon>
        <taxon>Imparidentia</taxon>
        <taxon>Neoheterodontei</taxon>
        <taxon>Myida</taxon>
        <taxon>Dreissenoidea</taxon>
        <taxon>Dreissenidae</taxon>
        <taxon>Dreissena</taxon>
    </lineage>
</organism>
<feature type="domain" description="G-protein coupled receptors family 1 profile" evidence="6">
    <location>
        <begin position="51"/>
        <end position="327"/>
    </location>
</feature>
<name>A0A9D4ISV7_DREPO</name>
<evidence type="ECO:0000313" key="8">
    <source>
        <dbReference type="Proteomes" id="UP000828390"/>
    </source>
</evidence>
<feature type="transmembrane region" description="Helical" evidence="5">
    <location>
        <begin position="313"/>
        <end position="330"/>
    </location>
</feature>
<dbReference type="EMBL" id="JAIWYP010000008">
    <property type="protein sequence ID" value="KAH3783682.1"/>
    <property type="molecule type" value="Genomic_DNA"/>
</dbReference>
<keyword evidence="4 5" id="KW-0472">Membrane</keyword>
<feature type="transmembrane region" description="Helical" evidence="5">
    <location>
        <begin position="71"/>
        <end position="94"/>
    </location>
</feature>
<feature type="transmembrane region" description="Helical" evidence="5">
    <location>
        <begin position="271"/>
        <end position="293"/>
    </location>
</feature>
<dbReference type="GO" id="GO:0008528">
    <property type="term" value="F:G protein-coupled peptide receptor activity"/>
    <property type="evidence" value="ECO:0007669"/>
    <property type="project" value="InterPro"/>
</dbReference>
<dbReference type="SMART" id="SM01381">
    <property type="entry name" value="7TM_GPCR_Srsx"/>
    <property type="match status" value="1"/>
</dbReference>
<dbReference type="InterPro" id="IPR019427">
    <property type="entry name" value="7TM_GPCR_serpentine_rcpt_Srw"/>
</dbReference>
<proteinExistence type="predicted"/>
<comment type="subcellular location">
    <subcellularLocation>
        <location evidence="1">Membrane</location>
    </subcellularLocation>
</comment>
<dbReference type="AlphaFoldDB" id="A0A9D4ISV7"/>
<dbReference type="CDD" id="cd14978">
    <property type="entry name" value="7tmA_FMRFamide_R-like"/>
    <property type="match status" value="1"/>
</dbReference>
<evidence type="ECO:0000259" key="6">
    <source>
        <dbReference type="PROSITE" id="PS50262"/>
    </source>
</evidence>
<dbReference type="InterPro" id="IPR000276">
    <property type="entry name" value="GPCR_Rhodpsn"/>
</dbReference>
<sequence length="373" mass="41961">MNTTTIANVSVPSFHASNVHFQRNVLDTYSESYSMVHGYISLVICAIGIPLNSINIIVLTRKKMQTPINCILTWLAVFDITTMISYIPFAFHFYCQYPATKISPSKNSSEWMQFLLVYLNISATAHTISIWLAVALAIFRHHHIHSPAKGNLTRIRRIIRARLVVCIIVISSAVAMIPNYLSHTLKKAHSGAYVFEPLNLGSGKAKPIILVGMILYSCLAKIIPCVLIIVYGSLLVFTLNGSRFNHTKSSIDSTVSGRQSTRSTRMSRTTIMLLIVIVLFLITELPQGVLILFCILEENFFEQIYIPLGDTMDIIALVNSGVNFVLYCTMSQEFRRTFIRLFCRQTLNGGTRHAYVASHMRNEQLHATLVQPK</sequence>
<dbReference type="InterPro" id="IPR017452">
    <property type="entry name" value="GPCR_Rhodpsn_7TM"/>
</dbReference>
<keyword evidence="2 5" id="KW-0812">Transmembrane</keyword>
<reference evidence="7" key="2">
    <citation type="submission" date="2020-11" db="EMBL/GenBank/DDBJ databases">
        <authorList>
            <person name="McCartney M.A."/>
            <person name="Auch B."/>
            <person name="Kono T."/>
            <person name="Mallez S."/>
            <person name="Becker A."/>
            <person name="Gohl D.M."/>
            <person name="Silverstein K.A.T."/>
            <person name="Koren S."/>
            <person name="Bechman K.B."/>
            <person name="Herman A."/>
            <person name="Abrahante J.E."/>
            <person name="Garbe J."/>
        </authorList>
    </citation>
    <scope>NUCLEOTIDE SEQUENCE</scope>
    <source>
        <strain evidence="7">Duluth1</strain>
        <tissue evidence="7">Whole animal</tissue>
    </source>
</reference>
<evidence type="ECO:0000256" key="1">
    <source>
        <dbReference type="ARBA" id="ARBA00004370"/>
    </source>
</evidence>
<evidence type="ECO:0000256" key="5">
    <source>
        <dbReference type="SAM" id="Phobius"/>
    </source>
</evidence>
<feature type="transmembrane region" description="Helical" evidence="5">
    <location>
        <begin position="36"/>
        <end position="59"/>
    </location>
</feature>
<keyword evidence="3 5" id="KW-1133">Transmembrane helix</keyword>
<gene>
    <name evidence="7" type="ORF">DPMN_161625</name>
</gene>
<evidence type="ECO:0000256" key="3">
    <source>
        <dbReference type="ARBA" id="ARBA00022989"/>
    </source>
</evidence>
<dbReference type="PANTHER" id="PTHR46273">
    <property type="entry name" value="MYOSUPPRESSIN RECEPTOR 1, ISOFORM B-RELATED"/>
    <property type="match status" value="1"/>
</dbReference>
<dbReference type="Pfam" id="PF10324">
    <property type="entry name" value="7TM_GPCR_Srw"/>
    <property type="match status" value="1"/>
</dbReference>
<evidence type="ECO:0000313" key="7">
    <source>
        <dbReference type="EMBL" id="KAH3783682.1"/>
    </source>
</evidence>
<dbReference type="Proteomes" id="UP000828390">
    <property type="component" value="Unassembled WGS sequence"/>
</dbReference>
<evidence type="ECO:0000256" key="2">
    <source>
        <dbReference type="ARBA" id="ARBA00022692"/>
    </source>
</evidence>
<feature type="transmembrane region" description="Helical" evidence="5">
    <location>
        <begin position="114"/>
        <end position="139"/>
    </location>
</feature>
<dbReference type="PANTHER" id="PTHR46273:SF4">
    <property type="entry name" value="AT19640P"/>
    <property type="match status" value="1"/>
</dbReference>
<dbReference type="GO" id="GO:0005886">
    <property type="term" value="C:plasma membrane"/>
    <property type="evidence" value="ECO:0007669"/>
    <property type="project" value="TreeGrafter"/>
</dbReference>
<dbReference type="SUPFAM" id="SSF81321">
    <property type="entry name" value="Family A G protein-coupled receptor-like"/>
    <property type="match status" value="1"/>
</dbReference>
<keyword evidence="8" id="KW-1185">Reference proteome</keyword>
<accession>A0A9D4ISV7</accession>
<dbReference type="InterPro" id="IPR053219">
    <property type="entry name" value="GPCR_Dmsr-1"/>
</dbReference>
<dbReference type="PROSITE" id="PS50262">
    <property type="entry name" value="G_PROTEIN_RECEP_F1_2"/>
    <property type="match status" value="1"/>
</dbReference>
<feature type="transmembrane region" description="Helical" evidence="5">
    <location>
        <begin position="208"/>
        <end position="239"/>
    </location>
</feature>